<keyword evidence="4" id="KW-1185">Reference proteome</keyword>
<evidence type="ECO:0000256" key="1">
    <source>
        <dbReference type="SAM" id="SignalP"/>
    </source>
</evidence>
<keyword evidence="1" id="KW-0732">Signal</keyword>
<evidence type="ECO:0000259" key="2">
    <source>
        <dbReference type="Pfam" id="PF00497"/>
    </source>
</evidence>
<name>A0ABZ0HLM5_TRISK</name>
<dbReference type="Gene3D" id="3.40.190.10">
    <property type="entry name" value="Periplasmic binding protein-like II"/>
    <property type="match status" value="2"/>
</dbReference>
<feature type="chain" id="PRO_5047077851" evidence="1">
    <location>
        <begin position="26"/>
        <end position="257"/>
    </location>
</feature>
<proteinExistence type="predicted"/>
<geneLocation type="plasmid" evidence="3 4">
    <name>unnamed2</name>
</geneLocation>
<accession>A0ABZ0HLM5</accession>
<sequence>MSKSKGALLATATCAVALLSSAVSAETIRLVQDEAYAPYMTMTDKAPTGIWADVITEALSRIDGDYDVVLEALPWSRAVNLVEGGQAHGLVGTYHKPDSRPWIGTYSVAPFTENVSVFCRDGVAEEGWSYPQDFKGLTFGNNAGFGTPGEEFFALVTGGLISLQEAPTTDLNLKKLAGGRIDCYVQEQRTAEMAINALGLTGITRVLDTSVEDSMIGFRGSWQGDEAARFTSAMDGALKAMMEDGTIDRIIAETVGG</sequence>
<organism evidence="3 4">
    <name type="scientific">Tritonibacter scottomollicae</name>
    <name type="common">Epibacterium scottomollicae</name>
    <dbReference type="NCBI Taxonomy" id="483013"/>
    <lineage>
        <taxon>Bacteria</taxon>
        <taxon>Pseudomonadati</taxon>
        <taxon>Pseudomonadota</taxon>
        <taxon>Alphaproteobacteria</taxon>
        <taxon>Rhodobacterales</taxon>
        <taxon>Paracoccaceae</taxon>
        <taxon>Tritonibacter</taxon>
    </lineage>
</organism>
<dbReference type="RefSeq" id="WP_317387051.1">
    <property type="nucleotide sequence ID" value="NZ_CP136705.1"/>
</dbReference>
<evidence type="ECO:0000313" key="4">
    <source>
        <dbReference type="Proteomes" id="UP001302666"/>
    </source>
</evidence>
<protein>
    <submittedName>
        <fullName evidence="3">Transporter substrate-binding domain-containing protein</fullName>
    </submittedName>
</protein>
<reference evidence="3 4" key="1">
    <citation type="submission" date="2023-10" db="EMBL/GenBank/DDBJ databases">
        <title>Eight complete genome sequences of bacteria isolated from laboratory stock of Giant Kelp gametophytes.</title>
        <authorList>
            <person name="Tolentino B."/>
            <person name="Nuzhdin S."/>
        </authorList>
    </citation>
    <scope>NUCLEOTIDE SEQUENCE [LARGE SCALE GENOMIC DNA]</scope>
    <source>
        <strain evidence="3 4">LC.270.F.C4</strain>
        <plasmid evidence="3 4">unnamed2</plasmid>
    </source>
</reference>
<evidence type="ECO:0000313" key="3">
    <source>
        <dbReference type="EMBL" id="WOI35351.1"/>
    </source>
</evidence>
<dbReference type="Proteomes" id="UP001302666">
    <property type="component" value="Plasmid unnamed2"/>
</dbReference>
<feature type="domain" description="Solute-binding protein family 3/N-terminal" evidence="2">
    <location>
        <begin position="28"/>
        <end position="252"/>
    </location>
</feature>
<dbReference type="Pfam" id="PF00497">
    <property type="entry name" value="SBP_bac_3"/>
    <property type="match status" value="1"/>
</dbReference>
<gene>
    <name evidence="3" type="ORF">R1T40_20915</name>
</gene>
<dbReference type="SUPFAM" id="SSF53850">
    <property type="entry name" value="Periplasmic binding protein-like II"/>
    <property type="match status" value="1"/>
</dbReference>
<dbReference type="EMBL" id="CP136705">
    <property type="protein sequence ID" value="WOI35351.1"/>
    <property type="molecule type" value="Genomic_DNA"/>
</dbReference>
<dbReference type="InterPro" id="IPR001638">
    <property type="entry name" value="Solute-binding_3/MltF_N"/>
</dbReference>
<keyword evidence="3" id="KW-0614">Plasmid</keyword>
<feature type="signal peptide" evidence="1">
    <location>
        <begin position="1"/>
        <end position="25"/>
    </location>
</feature>